<dbReference type="InterPro" id="IPR000644">
    <property type="entry name" value="CBS_dom"/>
</dbReference>
<reference evidence="12 13" key="1">
    <citation type="submission" date="2021-04" db="EMBL/GenBank/DDBJ databases">
        <title>The genome sequence of Ideonella sp. 3Y2.</title>
        <authorList>
            <person name="Liu Y."/>
        </authorList>
    </citation>
    <scope>NUCLEOTIDE SEQUENCE [LARGE SCALE GENOMIC DNA]</scope>
    <source>
        <strain evidence="12 13">3Y2</strain>
    </source>
</reference>
<dbReference type="Pfam" id="PF03471">
    <property type="entry name" value="CorC_HlyC"/>
    <property type="match status" value="1"/>
</dbReference>
<keyword evidence="4" id="KW-0460">Magnesium</keyword>
<dbReference type="InterPro" id="IPR016169">
    <property type="entry name" value="FAD-bd_PCMH_sub2"/>
</dbReference>
<evidence type="ECO:0000256" key="7">
    <source>
        <dbReference type="ARBA" id="ARBA00037273"/>
    </source>
</evidence>
<gene>
    <name evidence="12" type="ORF">KAK03_21305</name>
</gene>
<dbReference type="AlphaFoldDB" id="A0A941BGF9"/>
<dbReference type="Gene3D" id="3.10.580.10">
    <property type="entry name" value="CBS-domain"/>
    <property type="match status" value="1"/>
</dbReference>
<evidence type="ECO:0000313" key="12">
    <source>
        <dbReference type="EMBL" id="MBQ0933016.1"/>
    </source>
</evidence>
<dbReference type="Pfam" id="PF21917">
    <property type="entry name" value="NMB0537_N"/>
    <property type="match status" value="1"/>
</dbReference>
<protein>
    <recommendedName>
        <fullName evidence="8">Magnesium and cobalt efflux protein CorC</fullName>
    </recommendedName>
</protein>
<dbReference type="SUPFAM" id="SSF56176">
    <property type="entry name" value="FAD-binding/transporter-associated domain-like"/>
    <property type="match status" value="1"/>
</dbReference>
<dbReference type="InterPro" id="IPR036318">
    <property type="entry name" value="FAD-bd_PCMH-like_sf"/>
</dbReference>
<dbReference type="Pfam" id="PF00571">
    <property type="entry name" value="CBS"/>
    <property type="match status" value="2"/>
</dbReference>
<feature type="domain" description="CBS" evidence="11">
    <location>
        <begin position="118"/>
        <end position="176"/>
    </location>
</feature>
<dbReference type="SUPFAM" id="SSF54631">
    <property type="entry name" value="CBS-domain pair"/>
    <property type="match status" value="1"/>
</dbReference>
<dbReference type="CDD" id="cd04590">
    <property type="entry name" value="CBS_pair_CorC_HlyC_assoc"/>
    <property type="match status" value="1"/>
</dbReference>
<dbReference type="EMBL" id="JAGQDD010000022">
    <property type="protein sequence ID" value="MBQ0933016.1"/>
    <property type="molecule type" value="Genomic_DNA"/>
</dbReference>
<dbReference type="FunFam" id="3.10.580.10:FF:000002">
    <property type="entry name" value="Magnesium/cobalt efflux protein CorC"/>
    <property type="match status" value="1"/>
</dbReference>
<evidence type="ECO:0000256" key="4">
    <source>
        <dbReference type="ARBA" id="ARBA00022842"/>
    </source>
</evidence>
<evidence type="ECO:0000256" key="1">
    <source>
        <dbReference type="ARBA" id="ARBA00006337"/>
    </source>
</evidence>
<comment type="caution">
    <text evidence="12">The sequence shown here is derived from an EMBL/GenBank/DDBJ whole genome shotgun (WGS) entry which is preliminary data.</text>
</comment>
<keyword evidence="3" id="KW-0677">Repeat</keyword>
<evidence type="ECO:0000256" key="8">
    <source>
        <dbReference type="ARBA" id="ARBA00040729"/>
    </source>
</evidence>
<name>A0A941BGF9_9BURK</name>
<evidence type="ECO:0000256" key="10">
    <source>
        <dbReference type="SAM" id="MobiDB-lite"/>
    </source>
</evidence>
<comment type="function">
    <text evidence="7">Plays a role in the transport of magnesium and cobalt ions.</text>
</comment>
<evidence type="ECO:0000256" key="9">
    <source>
        <dbReference type="PROSITE-ProRule" id="PRU00703"/>
    </source>
</evidence>
<dbReference type="PANTHER" id="PTHR22777:SF27">
    <property type="entry name" value="MAGNESIUM AND COBALT EFFLUX PROTEIN CORC"/>
    <property type="match status" value="1"/>
</dbReference>
<dbReference type="PROSITE" id="PS51371">
    <property type="entry name" value="CBS"/>
    <property type="match status" value="2"/>
</dbReference>
<evidence type="ECO:0000256" key="3">
    <source>
        <dbReference type="ARBA" id="ARBA00022737"/>
    </source>
</evidence>
<evidence type="ECO:0000256" key="5">
    <source>
        <dbReference type="ARBA" id="ARBA00023122"/>
    </source>
</evidence>
<feature type="region of interest" description="Disordered" evidence="10">
    <location>
        <begin position="1"/>
        <end position="57"/>
    </location>
</feature>
<proteinExistence type="inferred from homology"/>
<dbReference type="Gene3D" id="3.30.465.10">
    <property type="match status" value="1"/>
</dbReference>
<keyword evidence="2" id="KW-0813">Transport</keyword>
<organism evidence="12 13">
    <name type="scientific">Ideonella alba</name>
    <dbReference type="NCBI Taxonomy" id="2824118"/>
    <lineage>
        <taxon>Bacteria</taxon>
        <taxon>Pseudomonadati</taxon>
        <taxon>Pseudomonadota</taxon>
        <taxon>Betaproteobacteria</taxon>
        <taxon>Burkholderiales</taxon>
        <taxon>Sphaerotilaceae</taxon>
        <taxon>Ideonella</taxon>
    </lineage>
</organism>
<dbReference type="InterPro" id="IPR046342">
    <property type="entry name" value="CBS_dom_sf"/>
</dbReference>
<sequence>MGAPRTGSRGRHSEPAGWGCQALSNGSGILGPFPLPAHDVSEPPSPRPPRGGRPATADKRGLFERLVEFVLPGPDSKAELIETLAEAEQRELIEPQSRAMLEGVLRMADMAAGDVMVAEPRMDVLDIDAPYEELLAMVIDTGHSRFPVIEGSRDNIIGILMAKDLLKLQRAPELNLRTLLRPAVFVPESKGLNELLRDFRSNRNHLAIVIDEFGSTAGLITIEDVLEEIVGEIEDEFDEADAASGVYTLADGSLRVAGDADIRTVNEAFAAQFPEDAFDTIGGLLAHELGRVPRRGESVVLGGLDFNVMLTRGGAVRWFRVRRLPADAAHTA</sequence>
<evidence type="ECO:0000313" key="13">
    <source>
        <dbReference type="Proteomes" id="UP000676246"/>
    </source>
</evidence>
<comment type="similarity">
    <text evidence="1">Belongs to the UPF0053 family.</text>
</comment>
<dbReference type="PANTHER" id="PTHR22777">
    <property type="entry name" value="HEMOLYSIN-RELATED"/>
    <property type="match status" value="1"/>
</dbReference>
<dbReference type="SMART" id="SM00116">
    <property type="entry name" value="CBS"/>
    <property type="match status" value="2"/>
</dbReference>
<keyword evidence="13" id="KW-1185">Reference proteome</keyword>
<dbReference type="InterPro" id="IPR005170">
    <property type="entry name" value="Transptr-assoc_dom"/>
</dbReference>
<evidence type="ECO:0000256" key="2">
    <source>
        <dbReference type="ARBA" id="ARBA00022448"/>
    </source>
</evidence>
<keyword evidence="6" id="KW-0170">Cobalt</keyword>
<feature type="domain" description="CBS" evidence="11">
    <location>
        <begin position="179"/>
        <end position="236"/>
    </location>
</feature>
<dbReference type="GO" id="GO:0050660">
    <property type="term" value="F:flavin adenine dinucleotide binding"/>
    <property type="evidence" value="ECO:0007669"/>
    <property type="project" value="InterPro"/>
</dbReference>
<dbReference type="Proteomes" id="UP000676246">
    <property type="component" value="Unassembled WGS sequence"/>
</dbReference>
<evidence type="ECO:0000256" key="6">
    <source>
        <dbReference type="ARBA" id="ARBA00023285"/>
    </source>
</evidence>
<dbReference type="SMART" id="SM01091">
    <property type="entry name" value="CorC_HlyC"/>
    <property type="match status" value="1"/>
</dbReference>
<dbReference type="GO" id="GO:0005886">
    <property type="term" value="C:plasma membrane"/>
    <property type="evidence" value="ECO:0007669"/>
    <property type="project" value="TreeGrafter"/>
</dbReference>
<keyword evidence="5 9" id="KW-0129">CBS domain</keyword>
<accession>A0A941BGF9</accession>
<dbReference type="InterPro" id="IPR044751">
    <property type="entry name" value="Ion_transp-like_CBS"/>
</dbReference>
<dbReference type="InterPro" id="IPR054115">
    <property type="entry name" value="CorC_N"/>
</dbReference>
<evidence type="ECO:0000259" key="11">
    <source>
        <dbReference type="PROSITE" id="PS51371"/>
    </source>
</evidence>